<feature type="transmembrane region" description="Helical" evidence="5">
    <location>
        <begin position="12"/>
        <end position="29"/>
    </location>
</feature>
<keyword evidence="8" id="KW-1185">Reference proteome</keyword>
<feature type="transmembrane region" description="Helical" evidence="5">
    <location>
        <begin position="160"/>
        <end position="177"/>
    </location>
</feature>
<name>A0ABT7HEF6_9GAMM</name>
<evidence type="ECO:0000256" key="3">
    <source>
        <dbReference type="ARBA" id="ARBA00022989"/>
    </source>
</evidence>
<feature type="transmembrane region" description="Helical" evidence="5">
    <location>
        <begin position="35"/>
        <end position="51"/>
    </location>
</feature>
<keyword evidence="3 5" id="KW-1133">Transmembrane helix</keyword>
<keyword evidence="4 5" id="KW-0472">Membrane</keyword>
<dbReference type="EMBL" id="JASSQD010000002">
    <property type="protein sequence ID" value="MDK9558749.1"/>
    <property type="molecule type" value="Genomic_DNA"/>
</dbReference>
<dbReference type="Pfam" id="PF04932">
    <property type="entry name" value="Wzy_C"/>
    <property type="match status" value="1"/>
</dbReference>
<evidence type="ECO:0000256" key="2">
    <source>
        <dbReference type="ARBA" id="ARBA00022692"/>
    </source>
</evidence>
<feature type="transmembrane region" description="Helical" evidence="5">
    <location>
        <begin position="58"/>
        <end position="80"/>
    </location>
</feature>
<dbReference type="PANTHER" id="PTHR37422:SF13">
    <property type="entry name" value="LIPOPOLYSACCHARIDE BIOSYNTHESIS PROTEIN PA4999-RELATED"/>
    <property type="match status" value="1"/>
</dbReference>
<feature type="transmembrane region" description="Helical" evidence="5">
    <location>
        <begin position="385"/>
        <end position="402"/>
    </location>
</feature>
<evidence type="ECO:0000313" key="8">
    <source>
        <dbReference type="Proteomes" id="UP001223547"/>
    </source>
</evidence>
<comment type="caution">
    <text evidence="7">The sequence shown here is derived from an EMBL/GenBank/DDBJ whole genome shotgun (WGS) entry which is preliminary data.</text>
</comment>
<accession>A0ABT7HEF6</accession>
<feature type="domain" description="O-antigen ligase-related" evidence="6">
    <location>
        <begin position="195"/>
        <end position="334"/>
    </location>
</feature>
<evidence type="ECO:0000256" key="1">
    <source>
        <dbReference type="ARBA" id="ARBA00004141"/>
    </source>
</evidence>
<feature type="transmembrane region" description="Helical" evidence="5">
    <location>
        <begin position="92"/>
        <end position="113"/>
    </location>
</feature>
<keyword evidence="7" id="KW-0436">Ligase</keyword>
<feature type="transmembrane region" description="Helical" evidence="5">
    <location>
        <begin position="122"/>
        <end position="140"/>
    </location>
</feature>
<feature type="transmembrane region" description="Helical" evidence="5">
    <location>
        <begin position="318"/>
        <end position="347"/>
    </location>
</feature>
<dbReference type="InterPro" id="IPR051533">
    <property type="entry name" value="WaaL-like"/>
</dbReference>
<dbReference type="PROSITE" id="PS51257">
    <property type="entry name" value="PROKAR_LIPOPROTEIN"/>
    <property type="match status" value="1"/>
</dbReference>
<feature type="transmembrane region" description="Helical" evidence="5">
    <location>
        <begin position="184"/>
        <end position="203"/>
    </location>
</feature>
<evidence type="ECO:0000259" key="6">
    <source>
        <dbReference type="Pfam" id="PF04932"/>
    </source>
</evidence>
<evidence type="ECO:0000313" key="7">
    <source>
        <dbReference type="EMBL" id="MDK9558749.1"/>
    </source>
</evidence>
<organism evidence="7 8">
    <name type="scientific">Marinobacter albus</name>
    <dbReference type="NCBI Taxonomy" id="3030833"/>
    <lineage>
        <taxon>Bacteria</taxon>
        <taxon>Pseudomonadati</taxon>
        <taxon>Pseudomonadota</taxon>
        <taxon>Gammaproteobacteria</taxon>
        <taxon>Pseudomonadales</taxon>
        <taxon>Marinobacteraceae</taxon>
        <taxon>Marinobacter</taxon>
    </lineage>
</organism>
<dbReference type="RefSeq" id="WP_219867846.1">
    <property type="nucleotide sequence ID" value="NZ_JASSQD010000002.1"/>
</dbReference>
<dbReference type="Proteomes" id="UP001223547">
    <property type="component" value="Unassembled WGS sequence"/>
</dbReference>
<sequence>MNDFTLRRLEGLVAAAVLLFFACSILFPWAEIARFFFFGLSLPLAFYYVYKRKLPSEFLSFPILIMIALVGYLVVNSFLLSDVSGYQDFRRLRWGLEIALFLLAITIACRYWVANPCTMGRSFALTSGLAALLPVAVYVVDGDFSQRITGAGFLDHPIRGASTLLVLWAFGAIGFLLAKNRVGLLDWILLVISGALVFLFVVLSQSRGPIGSAVLLFGLLLFSISIKTANRKSLFLWGSGLLVGLAASLWFSGAYESIVEKASDRGLSYRLEIWTAVIQHASSFWTFGVGQATAFSDTLPGKDLVTSVGVTFDHTHNIFLQALLVGGVPALVLVVVIIGSLMLRLALMKQEPLEVRVGMLALVLLVVSINVTDTVRFLSSPKPDWVLFWAPLAFCAVFTGAAPKTASGSGDHD</sequence>
<gene>
    <name evidence="7" type="ORF">QQF73_14030</name>
</gene>
<dbReference type="InterPro" id="IPR007016">
    <property type="entry name" value="O-antigen_ligase-rel_domated"/>
</dbReference>
<evidence type="ECO:0000256" key="4">
    <source>
        <dbReference type="ARBA" id="ARBA00023136"/>
    </source>
</evidence>
<evidence type="ECO:0000256" key="5">
    <source>
        <dbReference type="SAM" id="Phobius"/>
    </source>
</evidence>
<feature type="transmembrane region" description="Helical" evidence="5">
    <location>
        <begin position="209"/>
        <end position="226"/>
    </location>
</feature>
<protein>
    <submittedName>
        <fullName evidence="7">O-antigen ligase family protein</fullName>
    </submittedName>
</protein>
<proteinExistence type="predicted"/>
<dbReference type="GO" id="GO:0016874">
    <property type="term" value="F:ligase activity"/>
    <property type="evidence" value="ECO:0007669"/>
    <property type="project" value="UniProtKB-KW"/>
</dbReference>
<keyword evidence="2 5" id="KW-0812">Transmembrane</keyword>
<feature type="transmembrane region" description="Helical" evidence="5">
    <location>
        <begin position="359"/>
        <end position="379"/>
    </location>
</feature>
<dbReference type="PANTHER" id="PTHR37422">
    <property type="entry name" value="TEICHURONIC ACID BIOSYNTHESIS PROTEIN TUAE"/>
    <property type="match status" value="1"/>
</dbReference>
<reference evidence="7 8" key="1">
    <citation type="submission" date="2023-05" db="EMBL/GenBank/DDBJ databases">
        <title>Marinobacter albus sp. nov., a marine bacterium isolated from sand in a coastal intertidal zone of huludao.</title>
        <authorList>
            <person name="Deng T."/>
        </authorList>
    </citation>
    <scope>NUCLEOTIDE SEQUENCE [LARGE SCALE GENOMIC DNA]</scope>
    <source>
        <strain evidence="7 8">M216</strain>
    </source>
</reference>
<comment type="subcellular location">
    <subcellularLocation>
        <location evidence="1">Membrane</location>
        <topology evidence="1">Multi-pass membrane protein</topology>
    </subcellularLocation>
</comment>
<feature type="transmembrane region" description="Helical" evidence="5">
    <location>
        <begin position="233"/>
        <end position="251"/>
    </location>
</feature>